<accession>A0A9X3WJT1</accession>
<dbReference type="Proteomes" id="UP001145072">
    <property type="component" value="Unassembled WGS sequence"/>
</dbReference>
<keyword evidence="1" id="KW-0418">Kinase</keyword>
<keyword evidence="1" id="KW-0808">Transferase</keyword>
<gene>
    <name evidence="1" type="ORF">NC661_04460</name>
</gene>
<dbReference type="GO" id="GO:0016301">
    <property type="term" value="F:kinase activity"/>
    <property type="evidence" value="ECO:0007669"/>
    <property type="project" value="UniProtKB-KW"/>
</dbReference>
<evidence type="ECO:0000313" key="1">
    <source>
        <dbReference type="EMBL" id="MDC3419616.1"/>
    </source>
</evidence>
<keyword evidence="2" id="KW-1185">Reference proteome</keyword>
<dbReference type="Gene3D" id="3.40.960.10">
    <property type="entry name" value="VSR Endonuclease"/>
    <property type="match status" value="1"/>
</dbReference>
<dbReference type="EMBL" id="JAMQJZ010000002">
    <property type="protein sequence ID" value="MDC3419616.1"/>
    <property type="molecule type" value="Genomic_DNA"/>
</dbReference>
<comment type="caution">
    <text evidence="1">The sequence shown here is derived from an EMBL/GenBank/DDBJ whole genome shotgun (WGS) entry which is preliminary data.</text>
</comment>
<dbReference type="AlphaFoldDB" id="A0A9X3WJT1"/>
<reference evidence="1" key="1">
    <citation type="submission" date="2022-06" db="EMBL/GenBank/DDBJ databases">
        <title>Aquibacillus sp. a new bacterium isolated from soil saline samples.</title>
        <authorList>
            <person name="Galisteo C."/>
            <person name="De La Haba R."/>
            <person name="Sanchez-Porro C."/>
            <person name="Ventosa A."/>
        </authorList>
    </citation>
    <scope>NUCLEOTIDE SEQUENCE</scope>
    <source>
        <strain evidence="1">JCM 12387</strain>
    </source>
</reference>
<organism evidence="1 2">
    <name type="scientific">Aquibacillus koreensis</name>
    <dbReference type="NCBI Taxonomy" id="279446"/>
    <lineage>
        <taxon>Bacteria</taxon>
        <taxon>Bacillati</taxon>
        <taxon>Bacillota</taxon>
        <taxon>Bacilli</taxon>
        <taxon>Bacillales</taxon>
        <taxon>Bacillaceae</taxon>
        <taxon>Aquibacillus</taxon>
    </lineage>
</organism>
<protein>
    <submittedName>
        <fullName evidence="1">Glycerol kinase</fullName>
    </submittedName>
</protein>
<proteinExistence type="predicted"/>
<sequence length="299" mass="34547">MTTTNKTKYISTTALSKELKLNVKEVFQILLDNGLIERIEDKWVLTDNGRNIGGTTKKHPKVGEYIAWDETIKDNTMFNPSSDKLLNATTLSNHFGVSKFKMNPILSELGFVEKSVKGWTVTKLGKSIGGIQLEYDKTGVPYVNWPENIIQNKRLVETINEILGNGPEQQVDSELEKSSTLGFREKFEAKHRTADGHYVRSRAEMLIDNWLYMSEIVHAYERKLPIEEDVYTDFYLPVGKVYIEYWGLENDPKYAARKQEKLRIYEKYGFNLIQIHDPDIQNLDDILPKKLLKFGIQAY</sequence>
<evidence type="ECO:0000313" key="2">
    <source>
        <dbReference type="Proteomes" id="UP001145072"/>
    </source>
</evidence>
<name>A0A9X3WJT1_9BACI</name>
<dbReference type="RefSeq" id="WP_259866737.1">
    <property type="nucleotide sequence ID" value="NZ_JAMQJZ010000002.1"/>
</dbReference>